<evidence type="ECO:0000256" key="2">
    <source>
        <dbReference type="ARBA" id="ARBA00009347"/>
    </source>
</evidence>
<evidence type="ECO:0000313" key="9">
    <source>
        <dbReference type="Proteomes" id="UP000051587"/>
    </source>
</evidence>
<evidence type="ECO:0000256" key="3">
    <source>
        <dbReference type="ARBA" id="ARBA00022630"/>
    </source>
</evidence>
<comment type="cofactor">
    <cofactor evidence="1">
        <name>FAD</name>
        <dbReference type="ChEBI" id="CHEBI:57692"/>
    </cofactor>
</comment>
<keyword evidence="9" id="KW-1185">Reference proteome</keyword>
<dbReference type="EMBL" id="CYSA01000016">
    <property type="protein sequence ID" value="CUH65431.1"/>
    <property type="molecule type" value="Genomic_DNA"/>
</dbReference>
<dbReference type="InterPro" id="IPR009075">
    <property type="entry name" value="AcylCo_DH/oxidase_C"/>
</dbReference>
<dbReference type="Gene3D" id="1.10.540.10">
    <property type="entry name" value="Acyl-CoA dehydrogenase/oxidase, N-terminal domain"/>
    <property type="match status" value="1"/>
</dbReference>
<dbReference type="InterPro" id="IPR013786">
    <property type="entry name" value="AcylCoA_DH/ox_N"/>
</dbReference>
<dbReference type="PANTHER" id="PTHR43884:SF20">
    <property type="entry name" value="ACYL-COA DEHYDROGENASE FADE28"/>
    <property type="match status" value="1"/>
</dbReference>
<feature type="domain" description="Acyl-CoA dehydrogenase/oxidase C-terminal" evidence="6">
    <location>
        <begin position="213"/>
        <end position="352"/>
    </location>
</feature>
<dbReference type="CDD" id="cd00567">
    <property type="entry name" value="ACAD"/>
    <property type="match status" value="1"/>
</dbReference>
<name>A0A0P1FYM4_THAGE</name>
<dbReference type="Gene3D" id="1.20.140.10">
    <property type="entry name" value="Butyryl-CoA Dehydrogenase, subunit A, domain 3"/>
    <property type="match status" value="1"/>
</dbReference>
<keyword evidence="3" id="KW-0285">Flavoprotein</keyword>
<evidence type="ECO:0000256" key="4">
    <source>
        <dbReference type="ARBA" id="ARBA00022827"/>
    </source>
</evidence>
<keyword evidence="5 8" id="KW-0560">Oxidoreductase</keyword>
<dbReference type="AlphaFoldDB" id="A0A0P1FYM4"/>
<evidence type="ECO:0000259" key="7">
    <source>
        <dbReference type="Pfam" id="PF02771"/>
    </source>
</evidence>
<evidence type="ECO:0000313" key="8">
    <source>
        <dbReference type="EMBL" id="CUH65431.1"/>
    </source>
</evidence>
<dbReference type="Pfam" id="PF00441">
    <property type="entry name" value="Acyl-CoA_dh_1"/>
    <property type="match status" value="1"/>
</dbReference>
<evidence type="ECO:0000256" key="1">
    <source>
        <dbReference type="ARBA" id="ARBA00001974"/>
    </source>
</evidence>
<dbReference type="GO" id="GO:0050660">
    <property type="term" value="F:flavin adenine dinucleotide binding"/>
    <property type="evidence" value="ECO:0007669"/>
    <property type="project" value="InterPro"/>
</dbReference>
<evidence type="ECO:0000259" key="6">
    <source>
        <dbReference type="Pfam" id="PF00441"/>
    </source>
</evidence>
<feature type="domain" description="Acyl-CoA dehydrogenase/oxidase N-terminal" evidence="7">
    <location>
        <begin position="6"/>
        <end position="84"/>
    </location>
</feature>
<reference evidence="8 9" key="1">
    <citation type="submission" date="2015-09" db="EMBL/GenBank/DDBJ databases">
        <authorList>
            <consortium name="Swine Surveillance"/>
        </authorList>
    </citation>
    <scope>NUCLEOTIDE SEQUENCE [LARGE SCALE GENOMIC DNA]</scope>
    <source>
        <strain evidence="8 9">CECT 4357</strain>
    </source>
</reference>
<evidence type="ECO:0000256" key="5">
    <source>
        <dbReference type="ARBA" id="ARBA00023002"/>
    </source>
</evidence>
<dbReference type="Pfam" id="PF02771">
    <property type="entry name" value="Acyl-CoA_dh_N"/>
    <property type="match status" value="1"/>
</dbReference>
<dbReference type="Proteomes" id="UP000051587">
    <property type="component" value="Unassembled WGS sequence"/>
</dbReference>
<dbReference type="RefSeq" id="WP_058262590.1">
    <property type="nucleotide sequence ID" value="NZ_CP051181.1"/>
</dbReference>
<gene>
    <name evidence="8" type="primary">acdA_4</name>
    <name evidence="8" type="ORF">TG4357_01858</name>
</gene>
<dbReference type="SUPFAM" id="SSF56645">
    <property type="entry name" value="Acyl-CoA dehydrogenase NM domain-like"/>
    <property type="match status" value="1"/>
</dbReference>
<dbReference type="Gene3D" id="2.40.110.10">
    <property type="entry name" value="Butyryl-CoA Dehydrogenase, subunit A, domain 2"/>
    <property type="match status" value="1"/>
</dbReference>
<dbReference type="InterPro" id="IPR037069">
    <property type="entry name" value="AcylCoA_DH/ox_N_sf"/>
</dbReference>
<dbReference type="EC" id="1.3.99.-" evidence="8"/>
<dbReference type="STRING" id="53501.SAMN04488043_110146"/>
<accession>A0A0P1FYM4</accession>
<dbReference type="GO" id="GO:0003995">
    <property type="term" value="F:acyl-CoA dehydrogenase activity"/>
    <property type="evidence" value="ECO:0007669"/>
    <property type="project" value="TreeGrafter"/>
</dbReference>
<comment type="similarity">
    <text evidence="2">Belongs to the acyl-CoA dehydrogenase family.</text>
</comment>
<dbReference type="InterPro" id="IPR036250">
    <property type="entry name" value="AcylCo_DH-like_C"/>
</dbReference>
<keyword evidence="4" id="KW-0274">FAD</keyword>
<proteinExistence type="inferred from homology"/>
<protein>
    <submittedName>
        <fullName evidence="8">Acyl-CoA dehydrogenase</fullName>
        <ecNumber evidence="8">1.3.99.-</ecNumber>
    </submittedName>
</protein>
<dbReference type="InterPro" id="IPR046373">
    <property type="entry name" value="Acyl-CoA_Oxase/DH_mid-dom_sf"/>
</dbReference>
<dbReference type="OrthoDB" id="7328575at2"/>
<dbReference type="PANTHER" id="PTHR43884">
    <property type="entry name" value="ACYL-COA DEHYDROGENASE"/>
    <property type="match status" value="1"/>
</dbReference>
<sequence>MDFNLTEDRQMLADTLNRFLAEQYAVEHRNKVAYDAPFYDPSKWDQLVELGVLFALAPEDAGGFGGTGFDISVVFEAMGRQLTPEPVLGALMASRLLVSAGEDQEALLAGATKYAVGFTEIDAPYELEYIACTASAKGEGYTLSGRKSTVYGGQIADTFLIAAKLDGKVALFEVQAADANVTGYAMMDGSGAAEVQLDDSPARLLMADAADAMEDAINAGIVALCAEAVGAMDVTHATTVDYLKQRKQFGIPIGKFQVLQHRAVDMLTEIEQARSITIKAAAELGGEDASRYASMAKNLIGRAARLIAEEAVQMHGGIAMTWEYPISHFAKRLVMLDAQLGDTDYHLGRIMAANRAA</sequence>
<dbReference type="InterPro" id="IPR009100">
    <property type="entry name" value="AcylCoA_DH/oxidase_NM_dom_sf"/>
</dbReference>
<organism evidence="8 9">
    <name type="scientific">Thalassovita gelatinovora</name>
    <name type="common">Thalassobius gelatinovorus</name>
    <dbReference type="NCBI Taxonomy" id="53501"/>
    <lineage>
        <taxon>Bacteria</taxon>
        <taxon>Pseudomonadati</taxon>
        <taxon>Pseudomonadota</taxon>
        <taxon>Alphaproteobacteria</taxon>
        <taxon>Rhodobacterales</taxon>
        <taxon>Roseobacteraceae</taxon>
        <taxon>Thalassovita</taxon>
    </lineage>
</organism>
<dbReference type="SUPFAM" id="SSF47203">
    <property type="entry name" value="Acyl-CoA dehydrogenase C-terminal domain-like"/>
    <property type="match status" value="1"/>
</dbReference>